<dbReference type="Proteomes" id="UP000794436">
    <property type="component" value="Unassembled WGS sequence"/>
</dbReference>
<evidence type="ECO:0000256" key="1">
    <source>
        <dbReference type="SAM" id="Phobius"/>
    </source>
</evidence>
<feature type="transmembrane region" description="Helical" evidence="1">
    <location>
        <begin position="320"/>
        <end position="342"/>
    </location>
</feature>
<organism evidence="2 3">
    <name type="scientific">Pythium oligandrum</name>
    <name type="common">Mycoparasitic fungus</name>
    <dbReference type="NCBI Taxonomy" id="41045"/>
    <lineage>
        <taxon>Eukaryota</taxon>
        <taxon>Sar</taxon>
        <taxon>Stramenopiles</taxon>
        <taxon>Oomycota</taxon>
        <taxon>Peronosporomycetes</taxon>
        <taxon>Pythiales</taxon>
        <taxon>Pythiaceae</taxon>
        <taxon>Pythium</taxon>
    </lineage>
</organism>
<evidence type="ECO:0000313" key="2">
    <source>
        <dbReference type="EMBL" id="TMW69834.1"/>
    </source>
</evidence>
<comment type="caution">
    <text evidence="2">The sequence shown here is derived from an EMBL/GenBank/DDBJ whole genome shotgun (WGS) entry which is preliminary data.</text>
</comment>
<feature type="transmembrane region" description="Helical" evidence="1">
    <location>
        <begin position="55"/>
        <end position="75"/>
    </location>
</feature>
<feature type="transmembrane region" description="Helical" evidence="1">
    <location>
        <begin position="162"/>
        <end position="186"/>
    </location>
</feature>
<feature type="transmembrane region" description="Helical" evidence="1">
    <location>
        <begin position="198"/>
        <end position="220"/>
    </location>
</feature>
<evidence type="ECO:0000313" key="3">
    <source>
        <dbReference type="Proteomes" id="UP000794436"/>
    </source>
</evidence>
<keyword evidence="1" id="KW-0812">Transmembrane</keyword>
<feature type="transmembrane region" description="Helical" evidence="1">
    <location>
        <begin position="348"/>
        <end position="367"/>
    </location>
</feature>
<sequence>MSATSQPNVDDPPIYELRSSRDLPSINFTKKLHHVWLPPQSCLWIVIRLLNRLPLLIPFGYCTGVLAAVAVLFLQSPSTPLAVYALIVQIVSTYLVLLELHYDLARLATKTFEFWFMSIVNIASTGLVIFCLGNVRSLGVIGNAFVFEFVLLMDASHHNTRVAAFMTLSTMIFFGLLTVAISLDWVEVRHDRVLWQSAIYTLDAGDVAANGLSTLIVLLLPNAARKFLGKLKNRLLRIRRDDYSDGSTMCVTYRSCLRLASTKSPPSTATVVGVPVKPTSVSTVTRLKLVPINGQFAADNVVAPRFRRLLHRPFIQRRGISVLQVFGVIGILSMPAAAIIPVPNAQKLFAIVTFVSTFIHCTTYWLVAQRQLLLRALVCFDNLFFSLQVVCCSLTMCDLNSYDIRCLVSVSVTLWIHWLISLDAITPDMKRCLKWRHRFTTLVVFVFVAQHLLLAVFLMFRDGEGFRDRVIITIRFNGFEKEIRGVVFMFDRMATALAWSSLLYWRLRNRQEGGLLMLQAEVFFEHPGTASTSALIVPLQTSPDT</sequence>
<keyword evidence="1" id="KW-1133">Transmembrane helix</keyword>
<feature type="transmembrane region" description="Helical" evidence="1">
    <location>
        <begin position="81"/>
        <end position="102"/>
    </location>
</feature>
<protein>
    <submittedName>
        <fullName evidence="2">Uncharacterized protein</fullName>
    </submittedName>
</protein>
<reference evidence="2" key="1">
    <citation type="submission" date="2019-03" db="EMBL/GenBank/DDBJ databases">
        <title>Long read genome sequence of the mycoparasitic Pythium oligandrum ATCC 38472 isolated from sugarbeet rhizosphere.</title>
        <authorList>
            <person name="Gaulin E."/>
        </authorList>
    </citation>
    <scope>NUCLEOTIDE SEQUENCE</scope>
    <source>
        <strain evidence="2">ATCC 38472_TT</strain>
    </source>
</reference>
<feature type="transmembrane region" description="Helical" evidence="1">
    <location>
        <begin position="441"/>
        <end position="460"/>
    </location>
</feature>
<proteinExistence type="predicted"/>
<accession>A0A8K1CUM1</accession>
<feature type="transmembrane region" description="Helical" evidence="1">
    <location>
        <begin position="114"/>
        <end position="132"/>
    </location>
</feature>
<gene>
    <name evidence="2" type="ORF">Poli38472_001990</name>
</gene>
<keyword evidence="1" id="KW-0472">Membrane</keyword>
<dbReference type="AlphaFoldDB" id="A0A8K1CUM1"/>
<keyword evidence="3" id="KW-1185">Reference proteome</keyword>
<name>A0A8K1CUM1_PYTOL</name>
<dbReference type="EMBL" id="SPLM01000001">
    <property type="protein sequence ID" value="TMW69834.1"/>
    <property type="molecule type" value="Genomic_DNA"/>
</dbReference>